<dbReference type="EMBL" id="FODE01000021">
    <property type="protein sequence ID" value="SEN89373.1"/>
    <property type="molecule type" value="Genomic_DNA"/>
</dbReference>
<protein>
    <submittedName>
        <fullName evidence="2">Uncharacterized protein</fullName>
    </submittedName>
</protein>
<feature type="region of interest" description="Disordered" evidence="1">
    <location>
        <begin position="19"/>
        <end position="61"/>
    </location>
</feature>
<dbReference type="AlphaFoldDB" id="A0A1H8K8S7"/>
<accession>A0A1H8K8S7</accession>
<reference evidence="2 3" key="1">
    <citation type="submission" date="2016-10" db="EMBL/GenBank/DDBJ databases">
        <authorList>
            <person name="de Groot N.N."/>
        </authorList>
    </citation>
    <scope>NUCLEOTIDE SEQUENCE [LARGE SCALE GENOMIC DNA]</scope>
    <source>
        <strain evidence="2 3">DSM 8512</strain>
    </source>
</reference>
<keyword evidence="3" id="KW-1185">Reference proteome</keyword>
<sequence>MERSSRRVRQVVVVLSSVPPLDPAGAVGGHSGRFEPRGDRARQTSDGRQHRDPGASSCGGRSLRQRNVQWTFRPDNGASERGSWPFESVHWKTIQWGLLKKLFQAAAGFGRTARISMIEQSNSIIAAASFLRFMAMAVRRACILMFSSPLRMALASSWSVLAVPWVPSTRQRCRVYIAWPSFPHARRLRRARKMAAWFVTICTLRDGAPRGRHCALRGQRAQSCRSARYHCPDFVTFLGVSRLLAGQRTTS</sequence>
<evidence type="ECO:0000313" key="2">
    <source>
        <dbReference type="EMBL" id="SEN89373.1"/>
    </source>
</evidence>
<name>A0A1H8K8S7_9RHOB</name>
<feature type="compositionally biased region" description="Basic and acidic residues" evidence="1">
    <location>
        <begin position="32"/>
        <end position="53"/>
    </location>
</feature>
<organism evidence="2 3">
    <name type="scientific">Paracoccus alcaliphilus</name>
    <dbReference type="NCBI Taxonomy" id="34002"/>
    <lineage>
        <taxon>Bacteria</taxon>
        <taxon>Pseudomonadati</taxon>
        <taxon>Pseudomonadota</taxon>
        <taxon>Alphaproteobacteria</taxon>
        <taxon>Rhodobacterales</taxon>
        <taxon>Paracoccaceae</taxon>
        <taxon>Paracoccus</taxon>
    </lineage>
</organism>
<gene>
    <name evidence="2" type="ORF">SAMN04489859_10212</name>
</gene>
<evidence type="ECO:0000313" key="3">
    <source>
        <dbReference type="Proteomes" id="UP000199054"/>
    </source>
</evidence>
<dbReference type="Proteomes" id="UP000199054">
    <property type="component" value="Unassembled WGS sequence"/>
</dbReference>
<evidence type="ECO:0000256" key="1">
    <source>
        <dbReference type="SAM" id="MobiDB-lite"/>
    </source>
</evidence>
<proteinExistence type="predicted"/>